<proteinExistence type="predicted"/>
<protein>
    <submittedName>
        <fullName evidence="1">Uncharacterized protein</fullName>
    </submittedName>
</protein>
<keyword evidence="2" id="KW-1185">Reference proteome</keyword>
<reference evidence="1 2" key="1">
    <citation type="submission" date="2019-04" db="EMBL/GenBank/DDBJ databases">
        <title>Annotation for the trematode Fasciola gigantica.</title>
        <authorList>
            <person name="Choi Y.-J."/>
        </authorList>
    </citation>
    <scope>NUCLEOTIDE SEQUENCE [LARGE SCALE GENOMIC DNA]</scope>
    <source>
        <strain evidence="1">Uganda_cow_1</strain>
    </source>
</reference>
<dbReference type="AlphaFoldDB" id="A0A504YVE9"/>
<evidence type="ECO:0000313" key="1">
    <source>
        <dbReference type="EMBL" id="TPP64286.1"/>
    </source>
</evidence>
<evidence type="ECO:0000313" key="2">
    <source>
        <dbReference type="Proteomes" id="UP000316759"/>
    </source>
</evidence>
<feature type="non-terminal residue" evidence="1">
    <location>
        <position position="1"/>
    </location>
</feature>
<sequence length="121" mass="13916">KIKHLTDAVSYLHQSQTSRLRVLDKWLQAPENRAIVGSSDYVFPLANMDQLKDLDKNIFRIETQSSLDAILRSSVDQNVRRYIQLKMPCIMKKTLILEVNYSGAHCKYAFEKNLCATSLLV</sequence>
<dbReference type="EMBL" id="SUNJ01004600">
    <property type="protein sequence ID" value="TPP64286.1"/>
    <property type="molecule type" value="Genomic_DNA"/>
</dbReference>
<gene>
    <name evidence="1" type="ORF">FGIG_07822</name>
</gene>
<accession>A0A504YVE9</accession>
<dbReference type="Proteomes" id="UP000316759">
    <property type="component" value="Unassembled WGS sequence"/>
</dbReference>
<comment type="caution">
    <text evidence="1">The sequence shown here is derived from an EMBL/GenBank/DDBJ whole genome shotgun (WGS) entry which is preliminary data.</text>
</comment>
<organism evidence="1 2">
    <name type="scientific">Fasciola gigantica</name>
    <name type="common">Giant liver fluke</name>
    <dbReference type="NCBI Taxonomy" id="46835"/>
    <lineage>
        <taxon>Eukaryota</taxon>
        <taxon>Metazoa</taxon>
        <taxon>Spiralia</taxon>
        <taxon>Lophotrochozoa</taxon>
        <taxon>Platyhelminthes</taxon>
        <taxon>Trematoda</taxon>
        <taxon>Digenea</taxon>
        <taxon>Plagiorchiida</taxon>
        <taxon>Echinostomata</taxon>
        <taxon>Echinostomatoidea</taxon>
        <taxon>Fasciolidae</taxon>
        <taxon>Fasciola</taxon>
    </lineage>
</organism>
<name>A0A504YVE9_FASGI</name>